<keyword evidence="3" id="KW-1185">Reference proteome</keyword>
<evidence type="ECO:0000313" key="3">
    <source>
        <dbReference type="Proteomes" id="UP000281474"/>
    </source>
</evidence>
<dbReference type="InterPro" id="IPR038717">
    <property type="entry name" value="Tc1-like_DDE_dom"/>
</dbReference>
<dbReference type="InterPro" id="IPR036397">
    <property type="entry name" value="RNaseH_sf"/>
</dbReference>
<sequence>VDNAPTHTSEKFINYAWLWAEQYNLEIRYLPSYSPELNAIEILWRKIKYEWLSISAYETYSKLKKAVETILDNYCSKYEITFS</sequence>
<gene>
    <name evidence="2" type="ORF">D5018_09115</name>
</gene>
<reference evidence="2 3" key="1">
    <citation type="submission" date="2018-09" db="EMBL/GenBank/DDBJ databases">
        <title>Phylogeny of the Shewanellaceae, and recommendation for two new genera, Pseudoshewanella and Parashewanella.</title>
        <authorList>
            <person name="Wang G."/>
        </authorList>
    </citation>
    <scope>NUCLEOTIDE SEQUENCE [LARGE SCALE GENOMIC DNA]</scope>
    <source>
        <strain evidence="2 3">C51</strain>
    </source>
</reference>
<evidence type="ECO:0000259" key="1">
    <source>
        <dbReference type="Pfam" id="PF13358"/>
    </source>
</evidence>
<dbReference type="GO" id="GO:0003676">
    <property type="term" value="F:nucleic acid binding"/>
    <property type="evidence" value="ECO:0007669"/>
    <property type="project" value="InterPro"/>
</dbReference>
<dbReference type="Proteomes" id="UP000281474">
    <property type="component" value="Unassembled WGS sequence"/>
</dbReference>
<feature type="domain" description="Tc1-like transposase DDE" evidence="1">
    <location>
        <begin position="1"/>
        <end position="63"/>
    </location>
</feature>
<dbReference type="Gene3D" id="3.30.420.10">
    <property type="entry name" value="Ribonuclease H-like superfamily/Ribonuclease H"/>
    <property type="match status" value="1"/>
</dbReference>
<proteinExistence type="predicted"/>
<comment type="caution">
    <text evidence="2">The sequence shown here is derived from an EMBL/GenBank/DDBJ whole genome shotgun (WGS) entry which is preliminary data.</text>
</comment>
<feature type="non-terminal residue" evidence="2">
    <location>
        <position position="1"/>
    </location>
</feature>
<dbReference type="Pfam" id="PF13358">
    <property type="entry name" value="DDE_3"/>
    <property type="match status" value="1"/>
</dbReference>
<protein>
    <submittedName>
        <fullName evidence="2">IS630 family transposase</fullName>
    </submittedName>
</protein>
<name>A0A3L8PWX9_9GAMM</name>
<dbReference type="AlphaFoldDB" id="A0A3L8PWX9"/>
<evidence type="ECO:0000313" key="2">
    <source>
        <dbReference type="EMBL" id="RLV59957.1"/>
    </source>
</evidence>
<dbReference type="EMBL" id="QZEI01000023">
    <property type="protein sequence ID" value="RLV59957.1"/>
    <property type="molecule type" value="Genomic_DNA"/>
</dbReference>
<organism evidence="2 3">
    <name type="scientific">Parashewanella curva</name>
    <dbReference type="NCBI Taxonomy" id="2338552"/>
    <lineage>
        <taxon>Bacteria</taxon>
        <taxon>Pseudomonadati</taxon>
        <taxon>Pseudomonadota</taxon>
        <taxon>Gammaproteobacteria</taxon>
        <taxon>Alteromonadales</taxon>
        <taxon>Shewanellaceae</taxon>
        <taxon>Parashewanella</taxon>
    </lineage>
</organism>
<accession>A0A3L8PWX9</accession>